<comment type="caution">
    <text evidence="4">The sequence shown here is derived from an EMBL/GenBank/DDBJ whole genome shotgun (WGS) entry which is preliminary data.</text>
</comment>
<sequence>MDPQESIQLAHESFGTKELLGNNIYNRLNKKMKIVAIIPSRMAATRFPGKPLVPILGLPMIEHVRRRTSMCELVDETIVATCDVEIKKVVESFGGKVIMTADTYDRCTDRVAEAAEDLECDIVINVQGDEPLVLPEMVDKAVSPLIEDLGLQCTNLVTKIVDLQEFKNPNAPKVVTNTFGDLLYISREPIPSRKKAVSNNYTGLKQLGIIAFRKEFLLQFSQ</sequence>
<dbReference type="PANTHER" id="PTHR42866">
    <property type="entry name" value="3-DEOXY-MANNO-OCTULOSONATE CYTIDYLYLTRANSFERASE"/>
    <property type="match status" value="1"/>
</dbReference>
<dbReference type="eggNOG" id="COG1212">
    <property type="taxonomic scope" value="Bacteria"/>
</dbReference>
<name>A0A0B0EBE1_9BACT</name>
<dbReference type="PANTHER" id="PTHR42866:SF2">
    <property type="entry name" value="3-DEOXY-MANNO-OCTULOSONATE CYTIDYLYLTRANSFERASE, MITOCHONDRIAL"/>
    <property type="match status" value="1"/>
</dbReference>
<protein>
    <submittedName>
        <fullName evidence="4">3-deoxy-manno-octulosonate cytidylyltransferase</fullName>
    </submittedName>
</protein>
<dbReference type="CDD" id="cd02517">
    <property type="entry name" value="CMP-KDO-Synthetase"/>
    <property type="match status" value="1"/>
</dbReference>
<dbReference type="GO" id="GO:0008690">
    <property type="term" value="F:3-deoxy-manno-octulosonate cytidylyltransferase activity"/>
    <property type="evidence" value="ECO:0007669"/>
    <property type="project" value="InterPro"/>
</dbReference>
<dbReference type="GO" id="GO:0005829">
    <property type="term" value="C:cytosol"/>
    <property type="evidence" value="ECO:0007669"/>
    <property type="project" value="TreeGrafter"/>
</dbReference>
<dbReference type="Gene3D" id="3.90.550.10">
    <property type="entry name" value="Spore Coat Polysaccharide Biosynthesis Protein SpsA, Chain A"/>
    <property type="match status" value="1"/>
</dbReference>
<reference evidence="4 5" key="1">
    <citation type="submission" date="2014-10" db="EMBL/GenBank/DDBJ databases">
        <title>Draft genome of anammox bacterium scalindua brodae, obtained using differential coverage binning of sequence data from two enrichment reactors.</title>
        <authorList>
            <person name="Speth D.R."/>
            <person name="Russ L."/>
            <person name="Kartal B."/>
            <person name="Op den Camp H.J."/>
            <person name="Dutilh B.E."/>
            <person name="Jetten M.S."/>
        </authorList>
    </citation>
    <scope>NUCLEOTIDE SEQUENCE [LARGE SCALE GENOMIC DNA]</scope>
    <source>
        <strain evidence="4">RU1</strain>
    </source>
</reference>
<dbReference type="InterPro" id="IPR003329">
    <property type="entry name" value="Cytidylyl_trans"/>
</dbReference>
<evidence type="ECO:0000256" key="2">
    <source>
        <dbReference type="ARBA" id="ARBA00022695"/>
    </source>
</evidence>
<dbReference type="EMBL" id="JRYO01000251">
    <property type="protein sequence ID" value="KHE90617.1"/>
    <property type="molecule type" value="Genomic_DNA"/>
</dbReference>
<organism evidence="4 5">
    <name type="scientific">Candidatus Scalindua brodae</name>
    <dbReference type="NCBI Taxonomy" id="237368"/>
    <lineage>
        <taxon>Bacteria</taxon>
        <taxon>Pseudomonadati</taxon>
        <taxon>Planctomycetota</taxon>
        <taxon>Candidatus Brocadiia</taxon>
        <taxon>Candidatus Brocadiales</taxon>
        <taxon>Candidatus Scalinduaceae</taxon>
        <taxon>Candidatus Scalindua</taxon>
    </lineage>
</organism>
<dbReference type="Pfam" id="PF02348">
    <property type="entry name" value="CTP_transf_3"/>
    <property type="match status" value="1"/>
</dbReference>
<dbReference type="InterPro" id="IPR029044">
    <property type="entry name" value="Nucleotide-diphossugar_trans"/>
</dbReference>
<dbReference type="SUPFAM" id="SSF53448">
    <property type="entry name" value="Nucleotide-diphospho-sugar transferases"/>
    <property type="match status" value="1"/>
</dbReference>
<keyword evidence="3" id="KW-0448">Lipopolysaccharide biosynthesis</keyword>
<evidence type="ECO:0000256" key="1">
    <source>
        <dbReference type="ARBA" id="ARBA00022679"/>
    </source>
</evidence>
<evidence type="ECO:0000313" key="5">
    <source>
        <dbReference type="Proteomes" id="UP000030652"/>
    </source>
</evidence>
<feature type="non-terminal residue" evidence="4">
    <location>
        <position position="222"/>
    </location>
</feature>
<dbReference type="NCBIfam" id="NF003952">
    <property type="entry name" value="PRK05450.1-5"/>
    <property type="match status" value="1"/>
</dbReference>
<dbReference type="InterPro" id="IPR004528">
    <property type="entry name" value="KdsB"/>
</dbReference>
<evidence type="ECO:0000313" key="4">
    <source>
        <dbReference type="EMBL" id="KHE90617.1"/>
    </source>
</evidence>
<keyword evidence="2 4" id="KW-0548">Nucleotidyltransferase</keyword>
<proteinExistence type="predicted"/>
<gene>
    <name evidence="4" type="ORF">SCABRO_03625</name>
</gene>
<dbReference type="GO" id="GO:0009103">
    <property type="term" value="P:lipopolysaccharide biosynthetic process"/>
    <property type="evidence" value="ECO:0007669"/>
    <property type="project" value="UniProtKB-KW"/>
</dbReference>
<dbReference type="Proteomes" id="UP000030652">
    <property type="component" value="Unassembled WGS sequence"/>
</dbReference>
<dbReference type="AlphaFoldDB" id="A0A0B0EBE1"/>
<accession>A0A0B0EBE1</accession>
<keyword evidence="1 4" id="KW-0808">Transferase</keyword>
<evidence type="ECO:0000256" key="3">
    <source>
        <dbReference type="ARBA" id="ARBA00022985"/>
    </source>
</evidence>